<proteinExistence type="predicted"/>
<organism evidence="2 3">
    <name type="scientific">Coprinellus micaceus</name>
    <name type="common">Glistening ink-cap mushroom</name>
    <name type="synonym">Coprinus micaceus</name>
    <dbReference type="NCBI Taxonomy" id="71717"/>
    <lineage>
        <taxon>Eukaryota</taxon>
        <taxon>Fungi</taxon>
        <taxon>Dikarya</taxon>
        <taxon>Basidiomycota</taxon>
        <taxon>Agaricomycotina</taxon>
        <taxon>Agaricomycetes</taxon>
        <taxon>Agaricomycetidae</taxon>
        <taxon>Agaricales</taxon>
        <taxon>Agaricineae</taxon>
        <taxon>Psathyrellaceae</taxon>
        <taxon>Coprinellus</taxon>
    </lineage>
</organism>
<evidence type="ECO:0000256" key="1">
    <source>
        <dbReference type="SAM" id="MobiDB-lite"/>
    </source>
</evidence>
<feature type="compositionally biased region" description="Basic and acidic residues" evidence="1">
    <location>
        <begin position="1"/>
        <end position="15"/>
    </location>
</feature>
<feature type="compositionally biased region" description="Basic and acidic residues" evidence="1">
    <location>
        <begin position="140"/>
        <end position="156"/>
    </location>
</feature>
<evidence type="ECO:0000313" key="2">
    <source>
        <dbReference type="EMBL" id="TEB35772.1"/>
    </source>
</evidence>
<feature type="region of interest" description="Disordered" evidence="1">
    <location>
        <begin position="1"/>
        <end position="23"/>
    </location>
</feature>
<dbReference type="AlphaFoldDB" id="A0A4Y7TQB0"/>
<keyword evidence="3" id="KW-1185">Reference proteome</keyword>
<feature type="compositionally biased region" description="Basic residues" evidence="1">
    <location>
        <begin position="111"/>
        <end position="120"/>
    </location>
</feature>
<name>A0A4Y7TQB0_COPMI</name>
<dbReference type="OrthoDB" id="3256715at2759"/>
<comment type="caution">
    <text evidence="2">The sequence shown here is derived from an EMBL/GenBank/DDBJ whole genome shotgun (WGS) entry which is preliminary data.</text>
</comment>
<feature type="compositionally biased region" description="Polar residues" evidence="1">
    <location>
        <begin position="85"/>
        <end position="96"/>
    </location>
</feature>
<gene>
    <name evidence="2" type="ORF">FA13DRAFT_1728627</name>
</gene>
<reference evidence="2 3" key="1">
    <citation type="journal article" date="2019" name="Nat. Ecol. Evol.">
        <title>Megaphylogeny resolves global patterns of mushroom evolution.</title>
        <authorList>
            <person name="Varga T."/>
            <person name="Krizsan K."/>
            <person name="Foldi C."/>
            <person name="Dima B."/>
            <person name="Sanchez-Garcia M."/>
            <person name="Sanchez-Ramirez S."/>
            <person name="Szollosi G.J."/>
            <person name="Szarkandi J.G."/>
            <person name="Papp V."/>
            <person name="Albert L."/>
            <person name="Andreopoulos W."/>
            <person name="Angelini C."/>
            <person name="Antonin V."/>
            <person name="Barry K.W."/>
            <person name="Bougher N.L."/>
            <person name="Buchanan P."/>
            <person name="Buyck B."/>
            <person name="Bense V."/>
            <person name="Catcheside P."/>
            <person name="Chovatia M."/>
            <person name="Cooper J."/>
            <person name="Damon W."/>
            <person name="Desjardin D."/>
            <person name="Finy P."/>
            <person name="Geml J."/>
            <person name="Haridas S."/>
            <person name="Hughes K."/>
            <person name="Justo A."/>
            <person name="Karasinski D."/>
            <person name="Kautmanova I."/>
            <person name="Kiss B."/>
            <person name="Kocsube S."/>
            <person name="Kotiranta H."/>
            <person name="LaButti K.M."/>
            <person name="Lechner B.E."/>
            <person name="Liimatainen K."/>
            <person name="Lipzen A."/>
            <person name="Lukacs Z."/>
            <person name="Mihaltcheva S."/>
            <person name="Morgado L.N."/>
            <person name="Niskanen T."/>
            <person name="Noordeloos M.E."/>
            <person name="Ohm R.A."/>
            <person name="Ortiz-Santana B."/>
            <person name="Ovrebo C."/>
            <person name="Racz N."/>
            <person name="Riley R."/>
            <person name="Savchenko A."/>
            <person name="Shiryaev A."/>
            <person name="Soop K."/>
            <person name="Spirin V."/>
            <person name="Szebenyi C."/>
            <person name="Tomsovsky M."/>
            <person name="Tulloss R.E."/>
            <person name="Uehling J."/>
            <person name="Grigoriev I.V."/>
            <person name="Vagvolgyi C."/>
            <person name="Papp T."/>
            <person name="Martin F.M."/>
            <person name="Miettinen O."/>
            <person name="Hibbett D.S."/>
            <person name="Nagy L.G."/>
        </authorList>
    </citation>
    <scope>NUCLEOTIDE SEQUENCE [LARGE SCALE GENOMIC DNA]</scope>
    <source>
        <strain evidence="2 3">FP101781</strain>
    </source>
</reference>
<dbReference type="Proteomes" id="UP000298030">
    <property type="component" value="Unassembled WGS sequence"/>
</dbReference>
<accession>A0A4Y7TQB0</accession>
<protein>
    <submittedName>
        <fullName evidence="2">Uncharacterized protein</fullName>
    </submittedName>
</protein>
<sequence length="156" mass="17816">MKIEWSNEFRSDGTMRRPPPNSLHGWLAKMRGTLLGDEALRSRGIREMADAKRYKEKRQQAAKSSTKPILGGMIYSAEPRPIPTRRSTQKSVQSQRLTKDKRSASYSTSRRPSHHSKSSSRPRTNQRSASSKSLPGARPTRTDSRPTPQRRETTRR</sequence>
<feature type="compositionally biased region" description="Basic and acidic residues" evidence="1">
    <location>
        <begin position="50"/>
        <end position="59"/>
    </location>
</feature>
<dbReference type="EMBL" id="QPFP01000007">
    <property type="protein sequence ID" value="TEB35772.1"/>
    <property type="molecule type" value="Genomic_DNA"/>
</dbReference>
<evidence type="ECO:0000313" key="3">
    <source>
        <dbReference type="Proteomes" id="UP000298030"/>
    </source>
</evidence>
<feature type="region of interest" description="Disordered" evidence="1">
    <location>
        <begin position="50"/>
        <end position="156"/>
    </location>
</feature>